<proteinExistence type="predicted"/>
<gene>
    <name evidence="1" type="ORF">RDB_LOCUS2470</name>
</gene>
<dbReference type="EMBL" id="CAJMWX010000069">
    <property type="protein sequence ID" value="CAE6399264.1"/>
    <property type="molecule type" value="Genomic_DNA"/>
</dbReference>
<dbReference type="Proteomes" id="UP000663888">
    <property type="component" value="Unassembled WGS sequence"/>
</dbReference>
<evidence type="ECO:0000313" key="1">
    <source>
        <dbReference type="EMBL" id="CAE6399264.1"/>
    </source>
</evidence>
<reference evidence="1" key="1">
    <citation type="submission" date="2021-01" db="EMBL/GenBank/DDBJ databases">
        <authorList>
            <person name="Kaushik A."/>
        </authorList>
    </citation>
    <scope>NUCLEOTIDE SEQUENCE</scope>
    <source>
        <strain evidence="1">AG4-R118</strain>
    </source>
</reference>
<dbReference type="AlphaFoldDB" id="A0A8H2WMW4"/>
<comment type="caution">
    <text evidence="1">The sequence shown here is derived from an EMBL/GenBank/DDBJ whole genome shotgun (WGS) entry which is preliminary data.</text>
</comment>
<protein>
    <submittedName>
        <fullName evidence="1">Uncharacterized protein</fullName>
    </submittedName>
</protein>
<evidence type="ECO:0000313" key="2">
    <source>
        <dbReference type="Proteomes" id="UP000663888"/>
    </source>
</evidence>
<accession>A0A8H2WMW4</accession>
<name>A0A8H2WMW4_9AGAM</name>
<organism evidence="1 2">
    <name type="scientific">Rhizoctonia solani</name>
    <dbReference type="NCBI Taxonomy" id="456999"/>
    <lineage>
        <taxon>Eukaryota</taxon>
        <taxon>Fungi</taxon>
        <taxon>Dikarya</taxon>
        <taxon>Basidiomycota</taxon>
        <taxon>Agaricomycotina</taxon>
        <taxon>Agaricomycetes</taxon>
        <taxon>Cantharellales</taxon>
        <taxon>Ceratobasidiaceae</taxon>
        <taxon>Rhizoctonia</taxon>
    </lineage>
</organism>
<sequence>MGGSCVQRNERVSKYQFRDAGSEDELDEDEIDFDLAEFNESVKQLRALAAALDREINTIKNPTLPSQVKYSKDEISRRLKRIE</sequence>